<dbReference type="RefSeq" id="WP_063906118.1">
    <property type="nucleotide sequence ID" value="NZ_JAVDWW010000010.1"/>
</dbReference>
<name>A0ABU1XPH8_9NOCA</name>
<proteinExistence type="predicted"/>
<comment type="caution">
    <text evidence="1">The sequence shown here is derived from an EMBL/GenBank/DDBJ whole genome shotgun (WGS) entry which is preliminary data.</text>
</comment>
<protein>
    <submittedName>
        <fullName evidence="1">Uncharacterized protein</fullName>
    </submittedName>
</protein>
<organism evidence="1 2">
    <name type="scientific">Nocardia kruczakiae</name>
    <dbReference type="NCBI Taxonomy" id="261477"/>
    <lineage>
        <taxon>Bacteria</taxon>
        <taxon>Bacillati</taxon>
        <taxon>Actinomycetota</taxon>
        <taxon>Actinomycetes</taxon>
        <taxon>Mycobacteriales</taxon>
        <taxon>Nocardiaceae</taxon>
        <taxon>Nocardia</taxon>
    </lineage>
</organism>
<dbReference type="EMBL" id="JAVDWW010000010">
    <property type="protein sequence ID" value="MDR7171941.1"/>
    <property type="molecule type" value="Genomic_DNA"/>
</dbReference>
<accession>A0ABU1XPH8</accession>
<evidence type="ECO:0000313" key="1">
    <source>
        <dbReference type="EMBL" id="MDR7171941.1"/>
    </source>
</evidence>
<reference evidence="1 2" key="1">
    <citation type="submission" date="2023-07" db="EMBL/GenBank/DDBJ databases">
        <title>Sorghum-associated microbial communities from plants grown in Nebraska, USA.</title>
        <authorList>
            <person name="Schachtman D."/>
        </authorList>
    </citation>
    <scope>NUCLEOTIDE SEQUENCE [LARGE SCALE GENOMIC DNA]</scope>
    <source>
        <strain evidence="1 2">4272</strain>
    </source>
</reference>
<keyword evidence="2" id="KW-1185">Reference proteome</keyword>
<dbReference type="Proteomes" id="UP001251217">
    <property type="component" value="Unassembled WGS sequence"/>
</dbReference>
<evidence type="ECO:0000313" key="2">
    <source>
        <dbReference type="Proteomes" id="UP001251217"/>
    </source>
</evidence>
<gene>
    <name evidence="1" type="ORF">J2W56_005702</name>
</gene>
<sequence length="92" mass="10677">MNTGNWHVLVEEQVGASKDYRQWELSSIHPAGADRSDAERLAEELSRTYRPHHPLSPRRRTRYRTADGWVVVVDGAMSDFRFRLTIAERVPD</sequence>